<dbReference type="AlphaFoldDB" id="T1K3F0"/>
<keyword evidence="2" id="KW-1185">Reference proteome</keyword>
<dbReference type="Proteomes" id="UP000015104">
    <property type="component" value="Unassembled WGS sequence"/>
</dbReference>
<organism evidence="1 2">
    <name type="scientific">Tetranychus urticae</name>
    <name type="common">Two-spotted spider mite</name>
    <dbReference type="NCBI Taxonomy" id="32264"/>
    <lineage>
        <taxon>Eukaryota</taxon>
        <taxon>Metazoa</taxon>
        <taxon>Ecdysozoa</taxon>
        <taxon>Arthropoda</taxon>
        <taxon>Chelicerata</taxon>
        <taxon>Arachnida</taxon>
        <taxon>Acari</taxon>
        <taxon>Acariformes</taxon>
        <taxon>Trombidiformes</taxon>
        <taxon>Prostigmata</taxon>
        <taxon>Eleutherengona</taxon>
        <taxon>Raphignathae</taxon>
        <taxon>Tetranychoidea</taxon>
        <taxon>Tetranychidae</taxon>
        <taxon>Tetranychus</taxon>
    </lineage>
</organism>
<evidence type="ECO:0000313" key="2">
    <source>
        <dbReference type="Proteomes" id="UP000015104"/>
    </source>
</evidence>
<sequence length="40" mass="4656">MNLYELKRPNEEVKKSLVSNWLEEAKLNAVNGCDYGQDKE</sequence>
<protein>
    <submittedName>
        <fullName evidence="1">Uncharacterized protein</fullName>
    </submittedName>
</protein>
<name>T1K3F0_TETUR</name>
<evidence type="ECO:0000313" key="1">
    <source>
        <dbReference type="EnsemblMetazoa" id="tetur04g08450.1"/>
    </source>
</evidence>
<dbReference type="HOGENOM" id="CLU_3300000_0_0_1"/>
<accession>T1K3F0</accession>
<dbReference type="EnsemblMetazoa" id="tetur04g08450.1">
    <property type="protein sequence ID" value="tetur04g08450.1"/>
    <property type="gene ID" value="tetur04g08450"/>
</dbReference>
<dbReference type="EMBL" id="CAEY01001378">
    <property type="status" value="NOT_ANNOTATED_CDS"/>
    <property type="molecule type" value="Genomic_DNA"/>
</dbReference>
<proteinExistence type="predicted"/>
<reference evidence="2" key="1">
    <citation type="submission" date="2011-08" db="EMBL/GenBank/DDBJ databases">
        <authorList>
            <person name="Rombauts S."/>
        </authorList>
    </citation>
    <scope>NUCLEOTIDE SEQUENCE</scope>
    <source>
        <strain evidence="2">London</strain>
    </source>
</reference>
<reference evidence="1" key="2">
    <citation type="submission" date="2015-06" db="UniProtKB">
        <authorList>
            <consortium name="EnsemblMetazoa"/>
        </authorList>
    </citation>
    <scope>IDENTIFICATION</scope>
</reference>